<organism evidence="2 3">
    <name type="scientific">Acetobacter malorum DSM 14337</name>
    <dbReference type="NCBI Taxonomy" id="1307910"/>
    <lineage>
        <taxon>Bacteria</taxon>
        <taxon>Pseudomonadati</taxon>
        <taxon>Pseudomonadota</taxon>
        <taxon>Alphaproteobacteria</taxon>
        <taxon>Acetobacterales</taxon>
        <taxon>Acetobacteraceae</taxon>
        <taxon>Acetobacter</taxon>
    </lineage>
</organism>
<dbReference type="InterPro" id="IPR056906">
    <property type="entry name" value="ORF2/G2P_dom"/>
</dbReference>
<dbReference type="GeneID" id="47230164"/>
<dbReference type="Proteomes" id="UP001065047">
    <property type="component" value="Unassembled WGS sequence"/>
</dbReference>
<protein>
    <recommendedName>
        <fullName evidence="1">Replication-associated protein ORF2/G2P domain-containing protein</fullName>
    </recommendedName>
</protein>
<dbReference type="RefSeq" id="WP_156476800.1">
    <property type="nucleotide sequence ID" value="NZ_BAPF01000021.1"/>
</dbReference>
<dbReference type="Pfam" id="PF23343">
    <property type="entry name" value="REP_ORF2-G2P"/>
    <property type="match status" value="1"/>
</dbReference>
<evidence type="ECO:0000313" key="2">
    <source>
        <dbReference type="EMBL" id="GBQ79618.1"/>
    </source>
</evidence>
<name>A0ABQ0PSG0_9PROT</name>
<proteinExistence type="predicted"/>
<sequence>MKYEQIEIILRNEYPKIWHSLLSLHHTYKNLITLKTSENCHSFDCNEVAEHVVDFVNAIPKEMINDFNLMSLSYDEIKEKQRITGKRLTQKSNLLRRNFRRYMNIRPDDDEFQLSFDNDKLDSEKSYIIFQDSKDSETGLSAHDIKNYQQRKKYSINHSIAEHVDDFAINFLQYVGLFLSLTLESEFHNCDYETAKKEINRRLKKIKRILKNKGILLLGMSVLELQKDETPHYHIQLYVAPEHREYVESVILQQFPNEQDRRNEAIKDIWQAFNLISYCLKDSGKSDTYVSFIGLQRDIKSRYNAVYHNEKYKDLSDWRISKSYKRIMEKQPNGMILLLIRGFQDERLNLLSSRHPDFYYLKTDIQKLQVMYLHCIHFGEFKNLIDNEFSVSMKLRTYKIINEFGNIYNYVTSWVYNNQECMLDNFYYWECEKSRGQPPPSGEGKGLSDQRKAIVSDISADWHKNHTSRSTGAESQKNLILI</sequence>
<reference evidence="2" key="1">
    <citation type="submission" date="2013-04" db="EMBL/GenBank/DDBJ databases">
        <title>The genome sequencing project of 58 acetic acid bacteria.</title>
        <authorList>
            <person name="Okamoto-Kainuma A."/>
            <person name="Ishikawa M."/>
            <person name="Umino S."/>
            <person name="Koizumi Y."/>
            <person name="Shiwa Y."/>
            <person name="Yoshikawa H."/>
            <person name="Matsutani M."/>
            <person name="Matsushita K."/>
        </authorList>
    </citation>
    <scope>NUCLEOTIDE SEQUENCE</scope>
    <source>
        <strain evidence="2">DSM 14337</strain>
    </source>
</reference>
<feature type="domain" description="Replication-associated protein ORF2/G2P" evidence="1">
    <location>
        <begin position="177"/>
        <end position="285"/>
    </location>
</feature>
<dbReference type="EMBL" id="BAPF01000021">
    <property type="protein sequence ID" value="GBQ79618.1"/>
    <property type="molecule type" value="Genomic_DNA"/>
</dbReference>
<gene>
    <name evidence="2" type="ORF">AA14337_1493</name>
</gene>
<accession>A0ABQ0PSG0</accession>
<evidence type="ECO:0000313" key="3">
    <source>
        <dbReference type="Proteomes" id="UP001065047"/>
    </source>
</evidence>
<evidence type="ECO:0000259" key="1">
    <source>
        <dbReference type="Pfam" id="PF23343"/>
    </source>
</evidence>
<comment type="caution">
    <text evidence="2">The sequence shown here is derived from an EMBL/GenBank/DDBJ whole genome shotgun (WGS) entry which is preliminary data.</text>
</comment>
<keyword evidence="3" id="KW-1185">Reference proteome</keyword>